<comment type="caution">
    <text evidence="1">The sequence shown here is derived from an EMBL/GenBank/DDBJ whole genome shotgun (WGS) entry which is preliminary data.</text>
</comment>
<organism evidence="1 2">
    <name type="scientific">Heliobacterium mobile</name>
    <name type="common">Heliobacillus mobilis</name>
    <dbReference type="NCBI Taxonomy" id="28064"/>
    <lineage>
        <taxon>Bacteria</taxon>
        <taxon>Bacillati</taxon>
        <taxon>Bacillota</taxon>
        <taxon>Clostridia</taxon>
        <taxon>Eubacteriales</taxon>
        <taxon>Heliobacteriaceae</taxon>
        <taxon>Heliobacterium</taxon>
    </lineage>
</organism>
<dbReference type="AlphaFoldDB" id="A0A6I3SML9"/>
<sequence>MEGEIGLNRDPVAIVKHFANDRKKTVNELTQFIAQANASGLSVPDEVIILLDEKRLELEDLTETLADVQMMDNQLQ</sequence>
<proteinExistence type="predicted"/>
<accession>A0A6I3SML9</accession>
<gene>
    <name evidence="1" type="ORF">GJ688_12500</name>
</gene>
<reference evidence="1 2" key="1">
    <citation type="submission" date="2019-11" db="EMBL/GenBank/DDBJ databases">
        <title>Whole-genome sequence of a the green, strictly anaerobic photosynthetic bacterium Heliobacillus mobilis DSM 6151.</title>
        <authorList>
            <person name="Kyndt J.A."/>
            <person name="Meyer T.E."/>
        </authorList>
    </citation>
    <scope>NUCLEOTIDE SEQUENCE [LARGE SCALE GENOMIC DNA]</scope>
    <source>
        <strain evidence="1 2">DSM 6151</strain>
    </source>
</reference>
<evidence type="ECO:0000313" key="2">
    <source>
        <dbReference type="Proteomes" id="UP000430670"/>
    </source>
</evidence>
<keyword evidence="2" id="KW-1185">Reference proteome</keyword>
<evidence type="ECO:0000313" key="1">
    <source>
        <dbReference type="EMBL" id="MTV49792.1"/>
    </source>
</evidence>
<name>A0A6I3SML9_HELMO</name>
<dbReference type="Proteomes" id="UP000430670">
    <property type="component" value="Unassembled WGS sequence"/>
</dbReference>
<protein>
    <submittedName>
        <fullName evidence="1">Uncharacterized protein</fullName>
    </submittedName>
</protein>
<dbReference type="RefSeq" id="WP_155476890.1">
    <property type="nucleotide sequence ID" value="NZ_WNKU01000015.1"/>
</dbReference>
<dbReference type="EMBL" id="WNKU01000015">
    <property type="protein sequence ID" value="MTV49792.1"/>
    <property type="molecule type" value="Genomic_DNA"/>
</dbReference>